<proteinExistence type="predicted"/>
<gene>
    <name evidence="3" type="ORF">I2492_13360</name>
    <name evidence="2" type="ORF">I2493_12345</name>
</gene>
<evidence type="ECO:0000256" key="1">
    <source>
        <dbReference type="SAM" id="MobiDB-lite"/>
    </source>
</evidence>
<comment type="caution">
    <text evidence="3">The sequence shown here is derived from an EMBL/GenBank/DDBJ whole genome shotgun (WGS) entry which is preliminary data.</text>
</comment>
<evidence type="ECO:0000313" key="2">
    <source>
        <dbReference type="EMBL" id="MBK5073799.1"/>
    </source>
</evidence>
<feature type="region of interest" description="Disordered" evidence="1">
    <location>
        <begin position="1"/>
        <end position="45"/>
    </location>
</feature>
<sequence>MVDKFPSDWGATPNKKEVGIRWQDPNNKGNGVRIDQGNPDVSQPTQQVDYVIVRYNGQVIGRDGKPIQGSIADNAEKAHIPLSEYN</sequence>
<protein>
    <submittedName>
        <fullName evidence="3">Uncharacterized protein</fullName>
    </submittedName>
</protein>
<evidence type="ECO:0000313" key="4">
    <source>
        <dbReference type="Proteomes" id="UP000807542"/>
    </source>
</evidence>
<reference evidence="3 5" key="1">
    <citation type="submission" date="2020-11" db="EMBL/GenBank/DDBJ databases">
        <title>Insectihabitans protaetiae gen. nov. sp. nov. and Insectihabitans allomyrinae sp. nov., isolated from larvae of Protaetia brevitarsis seulensis and Allomyrina dichotoma, respectively.</title>
        <authorList>
            <person name="Lee S.D."/>
            <person name="Byeon Y.-S."/>
            <person name="Kim S.-M."/>
            <person name="Yang H.L."/>
            <person name="Kim I.S."/>
        </authorList>
    </citation>
    <scope>NUCLEOTIDE SEQUENCE</scope>
    <source>
        <strain evidence="3">CWB-B4</strain>
        <strain evidence="2 5">CWB-B43</strain>
    </source>
</reference>
<dbReference type="EMBL" id="JADRCQ010000003">
    <property type="protein sequence ID" value="MBK5073799.1"/>
    <property type="molecule type" value="Genomic_DNA"/>
</dbReference>
<name>A0A9D7AJW3_9GAMM</name>
<accession>A0A9D7AJW3</accession>
<keyword evidence="5" id="KW-1185">Reference proteome</keyword>
<dbReference type="Proteomes" id="UP001296969">
    <property type="component" value="Unassembled WGS sequence"/>
</dbReference>
<organism evidence="3 4">
    <name type="scientific">Limnobaculum xujianqingii</name>
    <dbReference type="NCBI Taxonomy" id="2738837"/>
    <lineage>
        <taxon>Bacteria</taxon>
        <taxon>Pseudomonadati</taxon>
        <taxon>Pseudomonadota</taxon>
        <taxon>Gammaproteobacteria</taxon>
        <taxon>Enterobacterales</taxon>
        <taxon>Budviciaceae</taxon>
        <taxon>Limnobaculum</taxon>
    </lineage>
</organism>
<evidence type="ECO:0000313" key="3">
    <source>
        <dbReference type="EMBL" id="MBK5177307.1"/>
    </source>
</evidence>
<evidence type="ECO:0000313" key="5">
    <source>
        <dbReference type="Proteomes" id="UP001296969"/>
    </source>
</evidence>
<dbReference type="Proteomes" id="UP000807542">
    <property type="component" value="Unassembled WGS sequence"/>
</dbReference>
<dbReference type="AlphaFoldDB" id="A0A9D7AJW3"/>
<dbReference type="RefSeq" id="WP_228398554.1">
    <property type="nucleotide sequence ID" value="NZ_JADRCP010000003.1"/>
</dbReference>
<dbReference type="EMBL" id="JADRCP010000003">
    <property type="protein sequence ID" value="MBK5177307.1"/>
    <property type="molecule type" value="Genomic_DNA"/>
</dbReference>